<evidence type="ECO:0000256" key="1">
    <source>
        <dbReference type="ARBA" id="ARBA00012604"/>
    </source>
</evidence>
<dbReference type="InterPro" id="IPR029039">
    <property type="entry name" value="Flavoprotein-like_sf"/>
</dbReference>
<dbReference type="InterPro" id="IPR017927">
    <property type="entry name" value="FAD-bd_FR_type"/>
</dbReference>
<dbReference type="AlphaFoldDB" id="A0A4R2NSB7"/>
<organism evidence="15 16">
    <name type="scientific">Scopulibacillus darangshiensis</name>
    <dbReference type="NCBI Taxonomy" id="442528"/>
    <lineage>
        <taxon>Bacteria</taxon>
        <taxon>Bacillati</taxon>
        <taxon>Bacillota</taxon>
        <taxon>Bacilli</taxon>
        <taxon>Bacillales</taxon>
        <taxon>Sporolactobacillaceae</taxon>
        <taxon>Scopulibacillus</taxon>
    </lineage>
</organism>
<keyword evidence="7 12" id="KW-0521">NADP</keyword>
<evidence type="ECO:0000256" key="2">
    <source>
        <dbReference type="ARBA" id="ARBA00022448"/>
    </source>
</evidence>
<dbReference type="Gene3D" id="1.20.990.10">
    <property type="entry name" value="NADPH-cytochrome p450 Reductase, Chain A, domain 3"/>
    <property type="match status" value="1"/>
</dbReference>
<evidence type="ECO:0000256" key="12">
    <source>
        <dbReference type="PIRSR" id="PIRSR000207-1"/>
    </source>
</evidence>
<evidence type="ECO:0000259" key="13">
    <source>
        <dbReference type="PROSITE" id="PS50902"/>
    </source>
</evidence>
<evidence type="ECO:0000313" key="15">
    <source>
        <dbReference type="EMBL" id="TCP24833.1"/>
    </source>
</evidence>
<dbReference type="GO" id="GO:0050660">
    <property type="term" value="F:flavin adenine dinucleotide binding"/>
    <property type="evidence" value="ECO:0007669"/>
    <property type="project" value="InterPro"/>
</dbReference>
<dbReference type="PROSITE" id="PS51384">
    <property type="entry name" value="FAD_FR"/>
    <property type="match status" value="1"/>
</dbReference>
<dbReference type="NCBIfam" id="TIGR01931">
    <property type="entry name" value="cysJ"/>
    <property type="match status" value="1"/>
</dbReference>
<evidence type="ECO:0000256" key="6">
    <source>
        <dbReference type="ARBA" id="ARBA00022827"/>
    </source>
</evidence>
<dbReference type="PROSITE" id="PS50902">
    <property type="entry name" value="FLAVODOXIN_LIKE"/>
    <property type="match status" value="1"/>
</dbReference>
<dbReference type="GO" id="GO:0016651">
    <property type="term" value="F:oxidoreductase activity, acting on NAD(P)H"/>
    <property type="evidence" value="ECO:0007669"/>
    <property type="project" value="UniProtKB-ARBA"/>
</dbReference>
<feature type="binding site" evidence="12">
    <location>
        <position position="455"/>
    </location>
    <ligand>
        <name>FAD</name>
        <dbReference type="ChEBI" id="CHEBI:57692"/>
    </ligand>
</feature>
<evidence type="ECO:0000313" key="16">
    <source>
        <dbReference type="Proteomes" id="UP000295416"/>
    </source>
</evidence>
<dbReference type="InterPro" id="IPR017938">
    <property type="entry name" value="Riboflavin_synthase-like_b-brl"/>
</dbReference>
<dbReference type="GO" id="GO:0004783">
    <property type="term" value="F:sulfite reductase (NADPH) activity"/>
    <property type="evidence" value="ECO:0007669"/>
    <property type="project" value="UniProtKB-EC"/>
</dbReference>
<dbReference type="InterPro" id="IPR001094">
    <property type="entry name" value="Flavdoxin-like"/>
</dbReference>
<protein>
    <recommendedName>
        <fullName evidence="1">assimilatory sulfite reductase (NADPH)</fullName>
        <ecNumber evidence="1">1.8.1.2</ecNumber>
    </recommendedName>
</protein>
<dbReference type="PRINTS" id="PR00369">
    <property type="entry name" value="FLAVODOXIN"/>
</dbReference>
<evidence type="ECO:0000256" key="8">
    <source>
        <dbReference type="ARBA" id="ARBA00022982"/>
    </source>
</evidence>
<comment type="catalytic activity">
    <reaction evidence="11">
        <text>hydrogen sulfide + 3 NADP(+) + 3 H2O = sulfite + 3 NADPH + 4 H(+)</text>
        <dbReference type="Rhea" id="RHEA:13801"/>
        <dbReference type="ChEBI" id="CHEBI:15377"/>
        <dbReference type="ChEBI" id="CHEBI:15378"/>
        <dbReference type="ChEBI" id="CHEBI:17359"/>
        <dbReference type="ChEBI" id="CHEBI:29919"/>
        <dbReference type="ChEBI" id="CHEBI:57783"/>
        <dbReference type="ChEBI" id="CHEBI:58349"/>
        <dbReference type="EC" id="1.8.1.2"/>
    </reaction>
</comment>
<dbReference type="InterPro" id="IPR008254">
    <property type="entry name" value="Flavodoxin/NO_synth"/>
</dbReference>
<dbReference type="GO" id="GO:0019344">
    <property type="term" value="P:cysteine biosynthetic process"/>
    <property type="evidence" value="ECO:0007669"/>
    <property type="project" value="UniProtKB-KW"/>
</dbReference>
<comment type="caution">
    <text evidence="15">The sequence shown here is derived from an EMBL/GenBank/DDBJ whole genome shotgun (WGS) entry which is preliminary data.</text>
</comment>
<dbReference type="InterPro" id="IPR010199">
    <property type="entry name" value="CysJ"/>
</dbReference>
<dbReference type="SUPFAM" id="SSF52218">
    <property type="entry name" value="Flavoproteins"/>
    <property type="match status" value="1"/>
</dbReference>
<dbReference type="GO" id="GO:0005829">
    <property type="term" value="C:cytosol"/>
    <property type="evidence" value="ECO:0007669"/>
    <property type="project" value="TreeGrafter"/>
</dbReference>
<dbReference type="SUPFAM" id="SSF52343">
    <property type="entry name" value="Ferredoxin reductase-like, C-terminal NADP-linked domain"/>
    <property type="match status" value="1"/>
</dbReference>
<feature type="binding site" evidence="12">
    <location>
        <begin position="449"/>
        <end position="451"/>
    </location>
    <ligand>
        <name>FAD</name>
        <dbReference type="ChEBI" id="CHEBI:57692"/>
    </ligand>
</feature>
<feature type="binding site" evidence="12">
    <location>
        <position position="364"/>
    </location>
    <ligand>
        <name>FAD</name>
        <dbReference type="ChEBI" id="CHEBI:57692"/>
    </ligand>
</feature>
<dbReference type="InterPro" id="IPR001709">
    <property type="entry name" value="Flavoprot_Pyr_Nucl_cyt_Rdtase"/>
</dbReference>
<evidence type="ECO:0000259" key="14">
    <source>
        <dbReference type="PROSITE" id="PS51384"/>
    </source>
</evidence>
<keyword evidence="8" id="KW-0249">Electron transport</keyword>
<keyword evidence="16" id="KW-1185">Reference proteome</keyword>
<dbReference type="Gene3D" id="3.40.50.80">
    <property type="entry name" value="Nucleotide-binding domain of ferredoxin-NADP reductase (FNR) module"/>
    <property type="match status" value="1"/>
</dbReference>
<feature type="domain" description="Flavodoxin-like" evidence="13">
    <location>
        <begin position="99"/>
        <end position="237"/>
    </location>
</feature>
<keyword evidence="9" id="KW-0560">Oxidoreductase</keyword>
<gene>
    <name evidence="15" type="ORF">EV207_1233</name>
</gene>
<keyword evidence="6 12" id="KW-0274">FAD</keyword>
<dbReference type="PIRSF" id="PIRSF000207">
    <property type="entry name" value="SiR-FP_CysJ"/>
    <property type="match status" value="1"/>
</dbReference>
<dbReference type="FunFam" id="3.40.50.80:FF:000001">
    <property type="entry name" value="NADPH--cytochrome P450 reductase 1"/>
    <property type="match status" value="1"/>
</dbReference>
<feature type="binding site" evidence="12">
    <location>
        <position position="606"/>
    </location>
    <ligand>
        <name>NADP(+)</name>
        <dbReference type="ChEBI" id="CHEBI:58349"/>
    </ligand>
</feature>
<dbReference type="CDD" id="cd06199">
    <property type="entry name" value="SiR"/>
    <property type="match status" value="1"/>
</dbReference>
<dbReference type="Pfam" id="PF00258">
    <property type="entry name" value="Flavodoxin_1"/>
    <property type="match status" value="1"/>
</dbReference>
<dbReference type="Gene3D" id="2.40.30.10">
    <property type="entry name" value="Translation factors"/>
    <property type="match status" value="1"/>
</dbReference>
<evidence type="ECO:0000256" key="9">
    <source>
        <dbReference type="ARBA" id="ARBA00023002"/>
    </source>
</evidence>
<feature type="binding site" evidence="12">
    <location>
        <position position="644"/>
    </location>
    <ligand>
        <name>FAD</name>
        <dbReference type="ChEBI" id="CHEBI:57692"/>
    </ligand>
</feature>
<keyword evidence="3" id="KW-0028">Amino-acid biosynthesis</keyword>
<dbReference type="InterPro" id="IPR023173">
    <property type="entry name" value="NADPH_Cyt_P450_Rdtase_alpha"/>
</dbReference>
<keyword evidence="2" id="KW-0813">Transport</keyword>
<dbReference type="InterPro" id="IPR003097">
    <property type="entry name" value="CysJ-like_FAD-binding"/>
</dbReference>
<evidence type="ECO:0000256" key="5">
    <source>
        <dbReference type="ARBA" id="ARBA00022643"/>
    </source>
</evidence>
<feature type="binding site" evidence="12">
    <location>
        <begin position="570"/>
        <end position="574"/>
    </location>
    <ligand>
        <name>NADP(+)</name>
        <dbReference type="ChEBI" id="CHEBI:58349"/>
    </ligand>
</feature>
<dbReference type="PANTHER" id="PTHR19384:SF128">
    <property type="entry name" value="NADPH OXIDOREDUCTASE A"/>
    <property type="match status" value="1"/>
</dbReference>
<comment type="cofactor">
    <cofactor evidence="12">
        <name>FAD</name>
        <dbReference type="ChEBI" id="CHEBI:57692"/>
    </cofactor>
    <text evidence="12">Binds 1 FAD per subunit.</text>
</comment>
<proteinExistence type="predicted"/>
<keyword evidence="5 12" id="KW-0288">FMN</keyword>
<dbReference type="Gene3D" id="3.40.50.360">
    <property type="match status" value="1"/>
</dbReference>
<comment type="cofactor">
    <cofactor evidence="12">
        <name>FMN</name>
        <dbReference type="ChEBI" id="CHEBI:58210"/>
    </cofactor>
    <text evidence="12">Binds 1 FMN per subunit.</text>
</comment>
<keyword evidence="4" id="KW-0285">Flavoprotein</keyword>
<feature type="binding site" evidence="12">
    <location>
        <begin position="564"/>
        <end position="565"/>
    </location>
    <ligand>
        <name>NADP(+)</name>
        <dbReference type="ChEBI" id="CHEBI:58349"/>
    </ligand>
</feature>
<reference evidence="15 16" key="1">
    <citation type="submission" date="2019-03" db="EMBL/GenBank/DDBJ databases">
        <title>Genomic Encyclopedia of Type Strains, Phase IV (KMG-IV): sequencing the most valuable type-strain genomes for metagenomic binning, comparative biology and taxonomic classification.</title>
        <authorList>
            <person name="Goeker M."/>
        </authorList>
    </citation>
    <scope>NUCLEOTIDE SEQUENCE [LARGE SCALE GENOMIC DNA]</scope>
    <source>
        <strain evidence="15 16">DSM 19377</strain>
    </source>
</reference>
<accession>A0A4R2NSB7</accession>
<evidence type="ECO:0000256" key="11">
    <source>
        <dbReference type="ARBA" id="ARBA00052219"/>
    </source>
</evidence>
<dbReference type="PRINTS" id="PR00371">
    <property type="entry name" value="FPNCR"/>
</dbReference>
<dbReference type="Pfam" id="PF00175">
    <property type="entry name" value="NAD_binding_1"/>
    <property type="match status" value="1"/>
</dbReference>
<dbReference type="EC" id="1.8.1.2" evidence="1"/>
<dbReference type="Pfam" id="PF00667">
    <property type="entry name" value="FAD_binding_1"/>
    <property type="match status" value="1"/>
</dbReference>
<dbReference type="InterPro" id="IPR039261">
    <property type="entry name" value="FNR_nucleotide-bd"/>
</dbReference>
<dbReference type="EMBL" id="SLXK01000023">
    <property type="protein sequence ID" value="TCP24833.1"/>
    <property type="molecule type" value="Genomic_DNA"/>
</dbReference>
<evidence type="ECO:0000256" key="10">
    <source>
        <dbReference type="ARBA" id="ARBA00023192"/>
    </source>
</evidence>
<name>A0A4R2NSB7_9BACL</name>
<dbReference type="SUPFAM" id="SSF63380">
    <property type="entry name" value="Riboflavin synthase domain-like"/>
    <property type="match status" value="1"/>
</dbReference>
<evidence type="ECO:0000256" key="4">
    <source>
        <dbReference type="ARBA" id="ARBA00022630"/>
    </source>
</evidence>
<dbReference type="PANTHER" id="PTHR19384">
    <property type="entry name" value="NITRIC OXIDE SYNTHASE-RELATED"/>
    <property type="match status" value="1"/>
</dbReference>
<keyword evidence="10" id="KW-0198">Cysteine biosynthesis</keyword>
<feature type="binding site" evidence="12">
    <location>
        <begin position="188"/>
        <end position="197"/>
    </location>
    <ligand>
        <name>FMN</name>
        <dbReference type="ChEBI" id="CHEBI:58210"/>
    </ligand>
</feature>
<feature type="binding site" evidence="12">
    <location>
        <begin position="464"/>
        <end position="467"/>
    </location>
    <ligand>
        <name>FAD</name>
        <dbReference type="ChEBI" id="CHEBI:57692"/>
    </ligand>
</feature>
<dbReference type="InterPro" id="IPR001433">
    <property type="entry name" value="OxRdtase_FAD/NAD-bd"/>
</dbReference>
<dbReference type="Proteomes" id="UP000295416">
    <property type="component" value="Unassembled WGS sequence"/>
</dbReference>
<feature type="binding site" evidence="12">
    <location>
        <begin position="431"/>
        <end position="434"/>
    </location>
    <ligand>
        <name>FAD</name>
        <dbReference type="ChEBI" id="CHEBI:57692"/>
    </ligand>
</feature>
<evidence type="ECO:0000256" key="7">
    <source>
        <dbReference type="ARBA" id="ARBA00022857"/>
    </source>
</evidence>
<feature type="binding site" evidence="12">
    <location>
        <begin position="105"/>
        <end position="110"/>
    </location>
    <ligand>
        <name>FMN</name>
        <dbReference type="ChEBI" id="CHEBI:58210"/>
    </ligand>
</feature>
<sequence>MIRDGIIPLPYRRGFFNFKSYMKKCEVESLNLQVMNSPFNQEQTESLNRLLPTLTEAQRIWLSGYLAAPQTIASPVAAGLAVQNTLSSQNEVQTATREVTLLFGSETGNGQTLAEELSKKLAERDFKVTLSSLDDFKTKDLKKVQDLLIVTATHGEGDPPDNALSFYEFINSRRAPKLKDVRFSVLSLGDQSYEFFCQTGKDFDKRLEELGGERLYPRVDCDVDFDESAAEWIEGVLGTLGEGQQAKSAGETLLAQQQAGAGLLTEEQPAYTRSNPFRAEVLDNLNLNGQGSNKETRHLELSLDGSNLAFEPGDSLGIYPENDPILVDKLINEMNWNPEETVPVNKQGDILSLREALHTHFEITRLTKPLLEQAAKLFNNNGLKELLAPGQEEELKAYLEGRDVLDLIQNFPPEELPPGDFIKTLRKIPARLYSISSSSKANPDEVHITVGTVRYNAHGRDRTGVCSGQFAERTQPGEVVPVYIQRNPNFKFPADRDTPVIMIGPGTGVAPFRSFLEEREEDGVKGKTWLFFGDQHFATDFLYQVEWQKWLKESILTKMDVAFSRDTDEKVYVQHRMLEKSRDLYQWLKEGANVYICGDEKYMANDVHETFIAILEKEGGMSHEEAEEYLNDMRRQKRYQRDVY</sequence>
<evidence type="ECO:0000256" key="3">
    <source>
        <dbReference type="ARBA" id="ARBA00022605"/>
    </source>
</evidence>
<feature type="domain" description="FAD-binding FR-type" evidence="14">
    <location>
        <begin position="274"/>
        <end position="493"/>
    </location>
</feature>
<dbReference type="GO" id="GO:0010181">
    <property type="term" value="F:FMN binding"/>
    <property type="evidence" value="ECO:0007669"/>
    <property type="project" value="InterPro"/>
</dbReference>